<accession>A0ABY0H9K6</accession>
<gene>
    <name evidence="1" type="ORF">DL762_005394</name>
</gene>
<name>A0ABY0H9K6_9PEZI</name>
<dbReference type="Proteomes" id="UP000294003">
    <property type="component" value="Unassembled WGS sequence"/>
</dbReference>
<evidence type="ECO:0000313" key="1">
    <source>
        <dbReference type="EMBL" id="RYO84983.1"/>
    </source>
</evidence>
<proteinExistence type="predicted"/>
<dbReference type="EMBL" id="QJNS01000147">
    <property type="protein sequence ID" value="RYO84983.1"/>
    <property type="molecule type" value="Genomic_DNA"/>
</dbReference>
<protein>
    <submittedName>
        <fullName evidence="1">Uncharacterized protein</fullName>
    </submittedName>
</protein>
<comment type="caution">
    <text evidence="1">The sequence shown here is derived from an EMBL/GenBank/DDBJ whole genome shotgun (WGS) entry which is preliminary data.</text>
</comment>
<evidence type="ECO:0000313" key="2">
    <source>
        <dbReference type="Proteomes" id="UP000294003"/>
    </source>
</evidence>
<reference evidence="1 2" key="1">
    <citation type="submission" date="2018-06" db="EMBL/GenBank/DDBJ databases">
        <title>Complete Genomes of Monosporascus.</title>
        <authorList>
            <person name="Robinson A.J."/>
            <person name="Natvig D.O."/>
        </authorList>
    </citation>
    <scope>NUCLEOTIDE SEQUENCE [LARGE SCALE GENOMIC DNA]</scope>
    <source>
        <strain evidence="1 2">CBS 609.92</strain>
    </source>
</reference>
<organism evidence="1 2">
    <name type="scientific">Monosporascus cannonballus</name>
    <dbReference type="NCBI Taxonomy" id="155416"/>
    <lineage>
        <taxon>Eukaryota</taxon>
        <taxon>Fungi</taxon>
        <taxon>Dikarya</taxon>
        <taxon>Ascomycota</taxon>
        <taxon>Pezizomycotina</taxon>
        <taxon>Sordariomycetes</taxon>
        <taxon>Xylariomycetidae</taxon>
        <taxon>Xylariales</taxon>
        <taxon>Xylariales incertae sedis</taxon>
        <taxon>Monosporascus</taxon>
    </lineage>
</organism>
<keyword evidence="2" id="KW-1185">Reference proteome</keyword>
<sequence>MALAYPLGECYFKRTGLDTPQPEGFYASDPDQFSKRMLVEFIWNKPAYHGAEAAKLKYDAGPEYPDLCSYVHINCTRMRQAEIWIGGELQEVLRCNNTTGLPVLGGKTLGPDIDNLVQLLSLPRQLRKGSPFQSRLLKLVSYTAIKSVPYEYRYSDSYDISWPTVAKANFGVDVQWRPVEKTNWWGRFLKQTPTYAIGFVPFSGAIMTPEGKPKTFHSRCAYRMIEDITRQPKETRKFLPDLWHKLDLPLHGRTDSSVVGISGPLGSISVGQKPAPDPEREANLEVFPGAKKPVALAEEHPKHETFLVHNMDLELLGADASWKPADENFEKLLEVAPGDSNAPELVHGKNEVVEFGNP</sequence>